<sequence length="90" mass="10045">MPYLHKQNGCIIYVLLIDAKPSEVRGRYDKTDSNTQAIKKFARDGDVSCDGGAKRHGGLSSQTPFRRADEGVESDYQERHLHQIAGPETL</sequence>
<evidence type="ECO:0000256" key="1">
    <source>
        <dbReference type="SAM" id="MobiDB-lite"/>
    </source>
</evidence>
<name>X1GLS7_9ZZZZ</name>
<comment type="caution">
    <text evidence="2">The sequence shown here is derived from an EMBL/GenBank/DDBJ whole genome shotgun (WGS) entry which is preliminary data.</text>
</comment>
<dbReference type="EMBL" id="BARU01007196">
    <property type="protein sequence ID" value="GAH42559.1"/>
    <property type="molecule type" value="Genomic_DNA"/>
</dbReference>
<protein>
    <submittedName>
        <fullName evidence="2">Uncharacterized protein</fullName>
    </submittedName>
</protein>
<proteinExistence type="predicted"/>
<gene>
    <name evidence="2" type="ORF">S03H2_14189</name>
</gene>
<dbReference type="AlphaFoldDB" id="X1GLS7"/>
<evidence type="ECO:0000313" key="2">
    <source>
        <dbReference type="EMBL" id="GAH42559.1"/>
    </source>
</evidence>
<organism evidence="2">
    <name type="scientific">marine sediment metagenome</name>
    <dbReference type="NCBI Taxonomy" id="412755"/>
    <lineage>
        <taxon>unclassified sequences</taxon>
        <taxon>metagenomes</taxon>
        <taxon>ecological metagenomes</taxon>
    </lineage>
</organism>
<feature type="region of interest" description="Disordered" evidence="1">
    <location>
        <begin position="49"/>
        <end position="73"/>
    </location>
</feature>
<accession>X1GLS7</accession>
<reference evidence="2" key="1">
    <citation type="journal article" date="2014" name="Front. Microbiol.">
        <title>High frequency of phylogenetically diverse reductive dehalogenase-homologous genes in deep subseafloor sedimentary metagenomes.</title>
        <authorList>
            <person name="Kawai M."/>
            <person name="Futagami T."/>
            <person name="Toyoda A."/>
            <person name="Takaki Y."/>
            <person name="Nishi S."/>
            <person name="Hori S."/>
            <person name="Arai W."/>
            <person name="Tsubouchi T."/>
            <person name="Morono Y."/>
            <person name="Uchiyama I."/>
            <person name="Ito T."/>
            <person name="Fujiyama A."/>
            <person name="Inagaki F."/>
            <person name="Takami H."/>
        </authorList>
    </citation>
    <scope>NUCLEOTIDE SEQUENCE</scope>
    <source>
        <strain evidence="2">Expedition CK06-06</strain>
    </source>
</reference>